<comment type="subcellular location">
    <subcellularLocation>
        <location evidence="1">Golgi apparatus membrane</location>
        <topology evidence="1">Multi-pass membrane protein</topology>
    </subcellularLocation>
</comment>
<dbReference type="OrthoDB" id="204784at2759"/>
<dbReference type="AlphaFoldDB" id="A0A024WVY0"/>
<evidence type="ECO:0000256" key="4">
    <source>
        <dbReference type="ARBA" id="ARBA00023034"/>
    </source>
</evidence>
<keyword evidence="3 7" id="KW-1133">Transmembrane helix</keyword>
<evidence type="ECO:0008006" key="10">
    <source>
        <dbReference type="Google" id="ProtNLM"/>
    </source>
</evidence>
<dbReference type="InterPro" id="IPR007305">
    <property type="entry name" value="Vesicle_transpt_Got1/SFT2"/>
</dbReference>
<evidence type="ECO:0000313" key="8">
    <source>
        <dbReference type="EMBL" id="ETW51123.1"/>
    </source>
</evidence>
<dbReference type="GO" id="GO:0006888">
    <property type="term" value="P:endoplasmic reticulum to Golgi vesicle-mediated transport"/>
    <property type="evidence" value="ECO:0007669"/>
    <property type="project" value="InterPro"/>
</dbReference>
<dbReference type="PANTHER" id="PTHR21493:SF9">
    <property type="entry name" value="GOLGI TRANSPORT PROTEIN 1-RELATED"/>
    <property type="match status" value="1"/>
</dbReference>
<proteinExistence type="inferred from homology"/>
<comment type="similarity">
    <text evidence="6">Belongs to the GOT1 family.</text>
</comment>
<keyword evidence="4" id="KW-0333">Golgi apparatus</keyword>
<keyword evidence="2 7" id="KW-0812">Transmembrane</keyword>
<feature type="transmembrane region" description="Helical" evidence="7">
    <location>
        <begin position="66"/>
        <end position="85"/>
    </location>
</feature>
<dbReference type="GO" id="GO:0005829">
    <property type="term" value="C:cytosol"/>
    <property type="evidence" value="ECO:0007669"/>
    <property type="project" value="GOC"/>
</dbReference>
<dbReference type="PROSITE" id="PS51257">
    <property type="entry name" value="PROKAR_LIPOPROTEIN"/>
    <property type="match status" value="1"/>
</dbReference>
<dbReference type="EMBL" id="KI925500">
    <property type="protein sequence ID" value="ETW51123.1"/>
    <property type="molecule type" value="Genomic_DNA"/>
</dbReference>
<evidence type="ECO:0000256" key="6">
    <source>
        <dbReference type="ARBA" id="ARBA00025799"/>
    </source>
</evidence>
<feature type="transmembrane region" description="Helical" evidence="7">
    <location>
        <begin position="7"/>
        <end position="28"/>
    </location>
</feature>
<name>A0A024WVY0_PLAFA</name>
<evidence type="ECO:0000256" key="3">
    <source>
        <dbReference type="ARBA" id="ARBA00022989"/>
    </source>
</evidence>
<dbReference type="GO" id="GO:0042147">
    <property type="term" value="P:retrograde transport, endosome to Golgi"/>
    <property type="evidence" value="ECO:0007669"/>
    <property type="project" value="InterPro"/>
</dbReference>
<dbReference type="GO" id="GO:0000139">
    <property type="term" value="C:Golgi membrane"/>
    <property type="evidence" value="ECO:0007669"/>
    <property type="project" value="UniProtKB-SubCell"/>
</dbReference>
<evidence type="ECO:0000256" key="7">
    <source>
        <dbReference type="SAM" id="Phobius"/>
    </source>
</evidence>
<dbReference type="SMR" id="A0A024WVY0"/>
<gene>
    <name evidence="8" type="ORF">PFMALIP_00836</name>
</gene>
<evidence type="ECO:0000256" key="5">
    <source>
        <dbReference type="ARBA" id="ARBA00023136"/>
    </source>
</evidence>
<dbReference type="PANTHER" id="PTHR21493">
    <property type="entry name" value="CGI-141-RELATED/LIPASE CONTAINING PROTEIN"/>
    <property type="match status" value="1"/>
</dbReference>
<evidence type="ECO:0000313" key="9">
    <source>
        <dbReference type="Proteomes" id="UP000030699"/>
    </source>
</evidence>
<evidence type="ECO:0000256" key="2">
    <source>
        <dbReference type="ARBA" id="ARBA00022692"/>
    </source>
</evidence>
<protein>
    <recommendedName>
        <fullName evidence="10">Protein transport protein GOT1</fullName>
    </recommendedName>
</protein>
<dbReference type="Pfam" id="PF04178">
    <property type="entry name" value="Got1"/>
    <property type="match status" value="1"/>
</dbReference>
<dbReference type="Proteomes" id="UP000030699">
    <property type="component" value="Unassembled WGS sequence"/>
</dbReference>
<sequence>MFDQNKTAGLLLLFLGVVFGCIGVFLFFDKFFLFMSNLLFLIGLYFLVGLTKIFRFFMNKKKTAGSVCFIIGFLLILFNRTFFGFLFQSYGLYRLFFSFLPNILNFIKYSPFSFILDLPGIKQVAEYISNYKKLPI</sequence>
<reference evidence="8 9" key="2">
    <citation type="submission" date="2013-02" db="EMBL/GenBank/DDBJ databases">
        <title>The Genome Sequence of Plasmodium falciparum MaliPS096_E11.</title>
        <authorList>
            <consortium name="The Broad Institute Genome Sequencing Platform"/>
            <consortium name="The Broad Institute Genome Sequencing Center for Infectious Disease"/>
            <person name="Neafsey D."/>
            <person name="Cheeseman I."/>
            <person name="Volkman S."/>
            <person name="Adams J."/>
            <person name="Walker B."/>
            <person name="Young S.K."/>
            <person name="Zeng Q."/>
            <person name="Gargeya S."/>
            <person name="Fitzgerald M."/>
            <person name="Haas B."/>
            <person name="Abouelleil A."/>
            <person name="Alvarado L."/>
            <person name="Arachchi H.M."/>
            <person name="Berlin A.M."/>
            <person name="Chapman S.B."/>
            <person name="Dewar J."/>
            <person name="Goldberg J."/>
            <person name="Griggs A."/>
            <person name="Gujja S."/>
            <person name="Hansen M."/>
            <person name="Howarth C."/>
            <person name="Imamovic A."/>
            <person name="Larimer J."/>
            <person name="McCowan C."/>
            <person name="Murphy C."/>
            <person name="Neiman D."/>
            <person name="Pearson M."/>
            <person name="Priest M."/>
            <person name="Roberts A."/>
            <person name="Saif S."/>
            <person name="Shea T."/>
            <person name="Sisk P."/>
            <person name="Sykes S."/>
            <person name="Wortman J."/>
            <person name="Nusbaum C."/>
            <person name="Birren B."/>
        </authorList>
    </citation>
    <scope>NUCLEOTIDE SEQUENCE [LARGE SCALE GENOMIC DNA]</scope>
    <source>
        <strain evidence="8 9">MaliPS096_E11</strain>
    </source>
</reference>
<dbReference type="InterPro" id="IPR045176">
    <property type="entry name" value="Got1"/>
</dbReference>
<keyword evidence="5 7" id="KW-0472">Membrane</keyword>
<reference evidence="8 9" key="1">
    <citation type="submission" date="2013-02" db="EMBL/GenBank/DDBJ databases">
        <title>The Genome Annotation of Plasmodium falciparum MaliPS096_E11.</title>
        <authorList>
            <consortium name="The Broad Institute Genome Sequencing Platform"/>
            <consortium name="The Broad Institute Genome Sequencing Center for Infectious Disease"/>
            <person name="Neafsey D."/>
            <person name="Hoffman S."/>
            <person name="Volkman S."/>
            <person name="Rosenthal P."/>
            <person name="Walker B."/>
            <person name="Young S.K."/>
            <person name="Zeng Q."/>
            <person name="Gargeya S."/>
            <person name="Fitzgerald M."/>
            <person name="Haas B."/>
            <person name="Abouelleil A."/>
            <person name="Allen A.W."/>
            <person name="Alvarado L."/>
            <person name="Arachchi H.M."/>
            <person name="Berlin A.M."/>
            <person name="Chapman S.B."/>
            <person name="Gainer-Dewar J."/>
            <person name="Goldberg J."/>
            <person name="Griggs A."/>
            <person name="Gujja S."/>
            <person name="Hansen M."/>
            <person name="Howarth C."/>
            <person name="Imamovic A."/>
            <person name="Ireland A."/>
            <person name="Larimer J."/>
            <person name="McCowan C."/>
            <person name="Murphy C."/>
            <person name="Pearson M."/>
            <person name="Poon T.W."/>
            <person name="Priest M."/>
            <person name="Roberts A."/>
            <person name="Saif S."/>
            <person name="Shea T."/>
            <person name="Sisk P."/>
            <person name="Sykes S."/>
            <person name="Wortman J."/>
            <person name="Nusbaum C."/>
            <person name="Birren B."/>
        </authorList>
    </citation>
    <scope>NUCLEOTIDE SEQUENCE [LARGE SCALE GENOMIC DNA]</scope>
    <source>
        <strain evidence="8 9">MaliPS096_E11</strain>
    </source>
</reference>
<evidence type="ECO:0000256" key="1">
    <source>
        <dbReference type="ARBA" id="ARBA00004653"/>
    </source>
</evidence>
<feature type="transmembrane region" description="Helical" evidence="7">
    <location>
        <begin position="34"/>
        <end position="54"/>
    </location>
</feature>
<accession>A0A024WVY0</accession>
<organism evidence="8 9">
    <name type="scientific">Plasmodium falciparum MaliPS096_E11</name>
    <dbReference type="NCBI Taxonomy" id="1036727"/>
    <lineage>
        <taxon>Eukaryota</taxon>
        <taxon>Sar</taxon>
        <taxon>Alveolata</taxon>
        <taxon>Apicomplexa</taxon>
        <taxon>Aconoidasida</taxon>
        <taxon>Haemosporida</taxon>
        <taxon>Plasmodiidae</taxon>
        <taxon>Plasmodium</taxon>
        <taxon>Plasmodium (Laverania)</taxon>
    </lineage>
</organism>